<keyword evidence="1" id="KW-0863">Zinc-finger</keyword>
<feature type="domain" description="C2H2-type" evidence="2">
    <location>
        <begin position="181"/>
        <end position="210"/>
    </location>
</feature>
<evidence type="ECO:0000256" key="1">
    <source>
        <dbReference type="PROSITE-ProRule" id="PRU00042"/>
    </source>
</evidence>
<name>A0A0L1IV45_ASPN3</name>
<proteinExistence type="predicted"/>
<dbReference type="SUPFAM" id="SSF57667">
    <property type="entry name" value="beta-beta-alpha zinc fingers"/>
    <property type="match status" value="1"/>
</dbReference>
<dbReference type="Proteomes" id="UP000037505">
    <property type="component" value="Unassembled WGS sequence"/>
</dbReference>
<dbReference type="STRING" id="1509407.A0A0L1IV45"/>
<sequence length="210" mass="23932">MSNTSPPPNTSSFHSVFSDGLGHNPINPLRQNNLGLLASNFNVWPLPLNSATMPGNLFHYPPWQPLHEDSVAPQSTVYHDFDMETNLRMPTSFQSDQVATAGYSYDHLPSNTTITPVAIPVEHQPREAQQETRAKHIEESGKNYRPVQMCKWEGCTSTKIFNREADLVRHVRTIHIAPRSYRCNVDGCFRSFNRGDNLKEHMLRVHDCDY</sequence>
<dbReference type="GeneID" id="26810521"/>
<dbReference type="OrthoDB" id="2687452at2759"/>
<evidence type="ECO:0000259" key="2">
    <source>
        <dbReference type="PROSITE" id="PS50157"/>
    </source>
</evidence>
<dbReference type="GO" id="GO:0008270">
    <property type="term" value="F:zinc ion binding"/>
    <property type="evidence" value="ECO:0007669"/>
    <property type="project" value="UniProtKB-KW"/>
</dbReference>
<dbReference type="Gene3D" id="3.30.160.60">
    <property type="entry name" value="Classic Zinc Finger"/>
    <property type="match status" value="2"/>
</dbReference>
<keyword evidence="4" id="KW-1185">Reference proteome</keyword>
<dbReference type="PROSITE" id="PS00028">
    <property type="entry name" value="ZINC_FINGER_C2H2_1"/>
    <property type="match status" value="1"/>
</dbReference>
<organism evidence="3 4">
    <name type="scientific">Aspergillus nomiae NRRL (strain ATCC 15546 / NRRL 13137 / CBS 260.88 / M93)</name>
    <dbReference type="NCBI Taxonomy" id="1509407"/>
    <lineage>
        <taxon>Eukaryota</taxon>
        <taxon>Fungi</taxon>
        <taxon>Dikarya</taxon>
        <taxon>Ascomycota</taxon>
        <taxon>Pezizomycotina</taxon>
        <taxon>Eurotiomycetes</taxon>
        <taxon>Eurotiomycetidae</taxon>
        <taxon>Eurotiales</taxon>
        <taxon>Aspergillaceae</taxon>
        <taxon>Aspergillus</taxon>
        <taxon>Aspergillus subgen. Circumdati</taxon>
    </lineage>
</organism>
<dbReference type="InterPro" id="IPR013087">
    <property type="entry name" value="Znf_C2H2_type"/>
</dbReference>
<keyword evidence="1" id="KW-0862">Zinc</keyword>
<dbReference type="RefSeq" id="XP_015404218.1">
    <property type="nucleotide sequence ID" value="XM_015553973.1"/>
</dbReference>
<dbReference type="InterPro" id="IPR036236">
    <property type="entry name" value="Znf_C2H2_sf"/>
</dbReference>
<dbReference type="PROSITE" id="PS50157">
    <property type="entry name" value="ZINC_FINGER_C2H2_2"/>
    <property type="match status" value="1"/>
</dbReference>
<dbReference type="AlphaFoldDB" id="A0A0L1IV45"/>
<reference evidence="3 4" key="1">
    <citation type="submission" date="2014-06" db="EMBL/GenBank/DDBJ databases">
        <title>The Genome of the Aflatoxigenic Filamentous Fungus Aspergillus nomius.</title>
        <authorList>
            <person name="Moore M.G."/>
            <person name="Shannon B.M."/>
            <person name="Brian M.M."/>
        </authorList>
    </citation>
    <scope>NUCLEOTIDE SEQUENCE [LARGE SCALE GENOMIC DNA]</scope>
    <source>
        <strain evidence="3 4">NRRL 13137</strain>
    </source>
</reference>
<evidence type="ECO:0000313" key="3">
    <source>
        <dbReference type="EMBL" id="KNG83295.1"/>
    </source>
</evidence>
<keyword evidence="1" id="KW-0479">Metal-binding</keyword>
<protein>
    <recommendedName>
        <fullName evidence="2">C2H2-type domain-containing protein</fullName>
    </recommendedName>
</protein>
<dbReference type="EMBL" id="JNOM01000278">
    <property type="protein sequence ID" value="KNG83295.1"/>
    <property type="molecule type" value="Genomic_DNA"/>
</dbReference>
<accession>A0A0L1IV45</accession>
<gene>
    <name evidence="3" type="ORF">ANOM_008717</name>
</gene>
<comment type="caution">
    <text evidence="3">The sequence shown here is derived from an EMBL/GenBank/DDBJ whole genome shotgun (WGS) entry which is preliminary data.</text>
</comment>
<dbReference type="Pfam" id="PF00096">
    <property type="entry name" value="zf-C2H2"/>
    <property type="match status" value="1"/>
</dbReference>
<evidence type="ECO:0000313" key="4">
    <source>
        <dbReference type="Proteomes" id="UP000037505"/>
    </source>
</evidence>
<dbReference type="SMART" id="SM00355">
    <property type="entry name" value="ZnF_C2H2"/>
    <property type="match status" value="2"/>
</dbReference>